<feature type="compositionally biased region" description="Polar residues" evidence="1">
    <location>
        <begin position="1"/>
        <end position="11"/>
    </location>
</feature>
<dbReference type="OrthoDB" id="3269984at2759"/>
<evidence type="ECO:0000313" key="2">
    <source>
        <dbReference type="EMBL" id="KIJ58715.1"/>
    </source>
</evidence>
<proteinExistence type="predicted"/>
<feature type="compositionally biased region" description="Gly residues" evidence="1">
    <location>
        <begin position="209"/>
        <end position="237"/>
    </location>
</feature>
<name>A0A0C9VM60_9AGAM</name>
<protein>
    <submittedName>
        <fullName evidence="2">Uncharacterized protein</fullName>
    </submittedName>
</protein>
<feature type="compositionally biased region" description="Pro residues" evidence="1">
    <location>
        <begin position="187"/>
        <end position="196"/>
    </location>
</feature>
<accession>A0A0C9VM60</accession>
<sequence>MSTRTVTNSMVTHDKYRAQQAESTGNPASTPDDPDGSGSPNPTEGLGRTPGSMKESVITSDCDGSTQHKVVLVHAGSTSSALSTIPGSVTPGHNSERSPSYEEEVHMGSHDASEWVAAGPVAPDILRRRPGAHTVYSQNPSRKNAEHIFVIRQALTELKSDKDSKEAVPMGGDHEVPPEDSSGGFPPGTPGKPPNRNPNIPGSNNRRGPLGGNPGGPPGGLLGRGPPGGGLPGGGDPHGALGNARPAGAAQDWLNQEVEQLACACWEWTFEDLVCKMYKQFINGVTTQCAAAKFDATEYSCKQEVNAYLNKLVRRAAHMVQHPDDYSFKWQFIDGLPDDIRQDILKIHGITAEHSTLEDIIEAARKVENDNQYALAKRKEKSRSNSSTGKVNSSPNKAPGTDKNPRVFRLFKRAGNYATEAIWSTKGLGMDPRLPTAGCLE</sequence>
<feature type="compositionally biased region" description="Polar residues" evidence="1">
    <location>
        <begin position="20"/>
        <end position="29"/>
    </location>
</feature>
<reference evidence="2 3" key="1">
    <citation type="submission" date="2014-04" db="EMBL/GenBank/DDBJ databases">
        <title>Evolutionary Origins and Diversification of the Mycorrhizal Mutualists.</title>
        <authorList>
            <consortium name="DOE Joint Genome Institute"/>
            <consortium name="Mycorrhizal Genomics Consortium"/>
            <person name="Kohler A."/>
            <person name="Kuo A."/>
            <person name="Nagy L.G."/>
            <person name="Floudas D."/>
            <person name="Copeland A."/>
            <person name="Barry K.W."/>
            <person name="Cichocki N."/>
            <person name="Veneault-Fourrey C."/>
            <person name="LaButti K."/>
            <person name="Lindquist E.A."/>
            <person name="Lipzen A."/>
            <person name="Lundell T."/>
            <person name="Morin E."/>
            <person name="Murat C."/>
            <person name="Riley R."/>
            <person name="Ohm R."/>
            <person name="Sun H."/>
            <person name="Tunlid A."/>
            <person name="Henrissat B."/>
            <person name="Grigoriev I.V."/>
            <person name="Hibbett D.S."/>
            <person name="Martin F."/>
        </authorList>
    </citation>
    <scope>NUCLEOTIDE SEQUENCE [LARGE SCALE GENOMIC DNA]</scope>
    <source>
        <strain evidence="2 3">MD-312</strain>
    </source>
</reference>
<dbReference type="EMBL" id="KN839914">
    <property type="protein sequence ID" value="KIJ58715.1"/>
    <property type="molecule type" value="Genomic_DNA"/>
</dbReference>
<dbReference type="HOGENOM" id="CLU_621217_0_0_1"/>
<feature type="region of interest" description="Disordered" evidence="1">
    <location>
        <begin position="374"/>
        <end position="405"/>
    </location>
</feature>
<feature type="compositionally biased region" description="Polar residues" evidence="1">
    <location>
        <begin position="384"/>
        <end position="396"/>
    </location>
</feature>
<feature type="region of interest" description="Disordered" evidence="1">
    <location>
        <begin position="76"/>
        <end position="103"/>
    </location>
</feature>
<organism evidence="2 3">
    <name type="scientific">Hydnomerulius pinastri MD-312</name>
    <dbReference type="NCBI Taxonomy" id="994086"/>
    <lineage>
        <taxon>Eukaryota</taxon>
        <taxon>Fungi</taxon>
        <taxon>Dikarya</taxon>
        <taxon>Basidiomycota</taxon>
        <taxon>Agaricomycotina</taxon>
        <taxon>Agaricomycetes</taxon>
        <taxon>Agaricomycetidae</taxon>
        <taxon>Boletales</taxon>
        <taxon>Boletales incertae sedis</taxon>
        <taxon>Leucogyrophana</taxon>
    </lineage>
</organism>
<feature type="compositionally biased region" description="Low complexity" evidence="1">
    <location>
        <begin position="197"/>
        <end position="208"/>
    </location>
</feature>
<gene>
    <name evidence="2" type="ORF">HYDPIDRAFT_171170</name>
</gene>
<feature type="compositionally biased region" description="Basic and acidic residues" evidence="1">
    <location>
        <begin position="94"/>
        <end position="103"/>
    </location>
</feature>
<feature type="compositionally biased region" description="Polar residues" evidence="1">
    <location>
        <begin position="76"/>
        <end position="93"/>
    </location>
</feature>
<keyword evidence="3" id="KW-1185">Reference proteome</keyword>
<dbReference type="Proteomes" id="UP000053820">
    <property type="component" value="Unassembled WGS sequence"/>
</dbReference>
<evidence type="ECO:0000256" key="1">
    <source>
        <dbReference type="SAM" id="MobiDB-lite"/>
    </source>
</evidence>
<evidence type="ECO:0000313" key="3">
    <source>
        <dbReference type="Proteomes" id="UP000053820"/>
    </source>
</evidence>
<feature type="compositionally biased region" description="Basic and acidic residues" evidence="1">
    <location>
        <begin position="160"/>
        <end position="177"/>
    </location>
</feature>
<feature type="region of interest" description="Disordered" evidence="1">
    <location>
        <begin position="1"/>
        <end position="63"/>
    </location>
</feature>
<dbReference type="AlphaFoldDB" id="A0A0C9VM60"/>
<feature type="region of interest" description="Disordered" evidence="1">
    <location>
        <begin position="160"/>
        <end position="246"/>
    </location>
</feature>